<evidence type="ECO:0000259" key="8">
    <source>
        <dbReference type="Pfam" id="PF04290"/>
    </source>
</evidence>
<comment type="subunit">
    <text evidence="7">The complex comprises the extracytoplasmic solute receptor protein and the two transmembrane proteins.</text>
</comment>
<dbReference type="Pfam" id="PF04290">
    <property type="entry name" value="DctQ"/>
    <property type="match status" value="1"/>
</dbReference>
<dbReference type="InterPro" id="IPR055348">
    <property type="entry name" value="DctQ"/>
</dbReference>
<gene>
    <name evidence="9" type="ORF">MUS1_00510</name>
</gene>
<keyword evidence="2 7" id="KW-0813">Transport</keyword>
<keyword evidence="4 7" id="KW-0812">Transmembrane</keyword>
<feature type="transmembrane region" description="Helical" evidence="7">
    <location>
        <begin position="105"/>
        <end position="126"/>
    </location>
</feature>
<evidence type="ECO:0000256" key="3">
    <source>
        <dbReference type="ARBA" id="ARBA00022475"/>
    </source>
</evidence>
<feature type="transmembrane region" description="Helical" evidence="7">
    <location>
        <begin position="20"/>
        <end position="40"/>
    </location>
</feature>
<feature type="domain" description="Tripartite ATP-independent periplasmic transporters DctQ component" evidence="8">
    <location>
        <begin position="61"/>
        <end position="170"/>
    </location>
</feature>
<feature type="transmembrane region" description="Helical" evidence="7">
    <location>
        <begin position="146"/>
        <end position="173"/>
    </location>
</feature>
<dbReference type="EMBL" id="JAMB01000001">
    <property type="protein sequence ID" value="ETX12664.1"/>
    <property type="molecule type" value="Genomic_DNA"/>
</dbReference>
<evidence type="ECO:0000313" key="10">
    <source>
        <dbReference type="Proteomes" id="UP000054058"/>
    </source>
</evidence>
<evidence type="ECO:0000256" key="7">
    <source>
        <dbReference type="RuleBase" id="RU369079"/>
    </source>
</evidence>
<proteinExistence type="inferred from homology"/>
<dbReference type="PATRIC" id="fig|1122207.3.peg.107"/>
<evidence type="ECO:0000256" key="2">
    <source>
        <dbReference type="ARBA" id="ARBA00022448"/>
    </source>
</evidence>
<keyword evidence="7" id="KW-0997">Cell inner membrane</keyword>
<dbReference type="RefSeq" id="WP_036157590.1">
    <property type="nucleotide sequence ID" value="NZ_JAMB01000001.1"/>
</dbReference>
<sequence length="182" mass="19966">MQTKHNDTPRSGKQLVSDLVTVLSFIGIALAMLLTVVDVGLRLSSTIIEVFTNIRPRWGIIGVVDLMQLAIMVAVPLGIGVNFLNNRHIRVDIALDFLGKRFCCFSRSLTAMTGIAVLGICLWSASKELNGQFVFPSSSATLSLPLTWYWMPLIAGLTISLVVCISSFLYPLFERKPNGGKH</sequence>
<evidence type="ECO:0000313" key="9">
    <source>
        <dbReference type="EMBL" id="ETX12664.1"/>
    </source>
</evidence>
<keyword evidence="10" id="KW-1185">Reference proteome</keyword>
<comment type="caution">
    <text evidence="9">The sequence shown here is derived from an EMBL/GenBank/DDBJ whole genome shotgun (WGS) entry which is preliminary data.</text>
</comment>
<comment type="similarity">
    <text evidence="7">Belongs to the TRAP transporter small permease family.</text>
</comment>
<evidence type="ECO:0000256" key="1">
    <source>
        <dbReference type="ARBA" id="ARBA00004651"/>
    </source>
</evidence>
<evidence type="ECO:0000256" key="5">
    <source>
        <dbReference type="ARBA" id="ARBA00022989"/>
    </source>
</evidence>
<dbReference type="GO" id="GO:0005886">
    <property type="term" value="C:plasma membrane"/>
    <property type="evidence" value="ECO:0007669"/>
    <property type="project" value="UniProtKB-SubCell"/>
</dbReference>
<dbReference type="Proteomes" id="UP000054058">
    <property type="component" value="Unassembled WGS sequence"/>
</dbReference>
<organism evidence="9 10">
    <name type="scientific">Marinomonas ushuaiensis DSM 15871</name>
    <dbReference type="NCBI Taxonomy" id="1122207"/>
    <lineage>
        <taxon>Bacteria</taxon>
        <taxon>Pseudomonadati</taxon>
        <taxon>Pseudomonadota</taxon>
        <taxon>Gammaproteobacteria</taxon>
        <taxon>Oceanospirillales</taxon>
        <taxon>Oceanospirillaceae</taxon>
        <taxon>Marinomonas</taxon>
    </lineage>
</organism>
<protein>
    <recommendedName>
        <fullName evidence="7">TRAP transporter small permease protein</fullName>
    </recommendedName>
</protein>
<accession>X7E988</accession>
<feature type="transmembrane region" description="Helical" evidence="7">
    <location>
        <begin position="60"/>
        <end position="84"/>
    </location>
</feature>
<comment type="function">
    <text evidence="7">Part of the tripartite ATP-independent periplasmic (TRAP) transport system.</text>
</comment>
<evidence type="ECO:0000256" key="6">
    <source>
        <dbReference type="ARBA" id="ARBA00023136"/>
    </source>
</evidence>
<name>X7E988_9GAMM</name>
<dbReference type="eggNOG" id="COG3090">
    <property type="taxonomic scope" value="Bacteria"/>
</dbReference>
<reference evidence="9 10" key="1">
    <citation type="submission" date="2014-01" db="EMBL/GenBank/DDBJ databases">
        <title>Marinomonas ushuaiensis DSM 15871 Genome Sequencing.</title>
        <authorList>
            <person name="Lai Q."/>
            <person name="Shao Z.S."/>
        </authorList>
    </citation>
    <scope>NUCLEOTIDE SEQUENCE [LARGE SCALE GENOMIC DNA]</scope>
    <source>
        <strain evidence="9 10">DSM 15871</strain>
    </source>
</reference>
<evidence type="ECO:0000256" key="4">
    <source>
        <dbReference type="ARBA" id="ARBA00022692"/>
    </source>
</evidence>
<dbReference type="AlphaFoldDB" id="X7E988"/>
<keyword evidence="5 7" id="KW-1133">Transmembrane helix</keyword>
<keyword evidence="6 7" id="KW-0472">Membrane</keyword>
<dbReference type="STRING" id="1122207.MUS1_00510"/>
<comment type="subcellular location">
    <subcellularLocation>
        <location evidence="7">Cell inner membrane</location>
        <topology evidence="7">Multi-pass membrane protein</topology>
    </subcellularLocation>
    <subcellularLocation>
        <location evidence="1">Cell membrane</location>
        <topology evidence="1">Multi-pass membrane protein</topology>
    </subcellularLocation>
</comment>
<dbReference type="GO" id="GO:0022857">
    <property type="term" value="F:transmembrane transporter activity"/>
    <property type="evidence" value="ECO:0007669"/>
    <property type="project" value="UniProtKB-UniRule"/>
</dbReference>
<keyword evidence="3" id="KW-1003">Cell membrane</keyword>